<dbReference type="GO" id="GO:0016491">
    <property type="term" value="F:oxidoreductase activity"/>
    <property type="evidence" value="ECO:0007669"/>
    <property type="project" value="UniProtKB-KW"/>
</dbReference>
<feature type="domain" description="4Fe-4S ferredoxin-type" evidence="7">
    <location>
        <begin position="66"/>
        <end position="98"/>
    </location>
</feature>
<dbReference type="STRING" id="387631.Asulf_01080"/>
<dbReference type="Gene3D" id="1.10.1060.10">
    <property type="entry name" value="Alpha-helical ferredoxin"/>
    <property type="match status" value="1"/>
</dbReference>
<keyword evidence="6" id="KW-0411">Iron-sulfur</keyword>
<evidence type="ECO:0000256" key="5">
    <source>
        <dbReference type="ARBA" id="ARBA00023004"/>
    </source>
</evidence>
<dbReference type="GO" id="GO:0051539">
    <property type="term" value="F:4 iron, 4 sulfur cluster binding"/>
    <property type="evidence" value="ECO:0007669"/>
    <property type="project" value="UniProtKB-KW"/>
</dbReference>
<dbReference type="SUPFAM" id="SSF46548">
    <property type="entry name" value="alpha-helical ferredoxin"/>
    <property type="match status" value="1"/>
</dbReference>
<protein>
    <submittedName>
        <fullName evidence="8">CoB--CoM heterodisulfide reductase subunit C</fullName>
    </submittedName>
</protein>
<evidence type="ECO:0000256" key="6">
    <source>
        <dbReference type="ARBA" id="ARBA00023014"/>
    </source>
</evidence>
<keyword evidence="4" id="KW-0560">Oxidoreductase</keyword>
<dbReference type="InterPro" id="IPR051460">
    <property type="entry name" value="HdrC_iron-sulfur_subunit"/>
</dbReference>
<gene>
    <name evidence="8" type="ORF">Asulf_01080</name>
</gene>
<dbReference type="InterPro" id="IPR009051">
    <property type="entry name" value="Helical_ferredxn"/>
</dbReference>
<dbReference type="PROSITE" id="PS00198">
    <property type="entry name" value="4FE4S_FER_1"/>
    <property type="match status" value="1"/>
</dbReference>
<dbReference type="Pfam" id="PF13183">
    <property type="entry name" value="Fer4_8"/>
    <property type="match status" value="1"/>
</dbReference>
<name>N0BKP5_9EURY</name>
<dbReference type="PANTHER" id="PTHR43255">
    <property type="entry name" value="IRON-SULFUR-BINDING OXIDOREDUCTASE FADF-RELATED-RELATED"/>
    <property type="match status" value="1"/>
</dbReference>
<dbReference type="InterPro" id="IPR017896">
    <property type="entry name" value="4Fe4S_Fe-S-bd"/>
</dbReference>
<evidence type="ECO:0000259" key="7">
    <source>
        <dbReference type="PROSITE" id="PS51379"/>
    </source>
</evidence>
<dbReference type="HOGENOM" id="CLU_121273_0_0_2"/>
<dbReference type="PROSITE" id="PS51379">
    <property type="entry name" value="4FE4S_FER_2"/>
    <property type="match status" value="2"/>
</dbReference>
<evidence type="ECO:0000256" key="2">
    <source>
        <dbReference type="ARBA" id="ARBA00022485"/>
    </source>
</evidence>
<accession>N0BKP5</accession>
<dbReference type="Proteomes" id="UP000013307">
    <property type="component" value="Chromosome"/>
</dbReference>
<keyword evidence="5" id="KW-0408">Iron</keyword>
<sequence length="178" mass="19960">MDSDLPTPVILTELEKGVIEEIKEHGGENIDRCIQCGKCAGSCPVALAGFLWFNKRFIHALTLGIKEEILDIPSPWACVSCNKCTEICPRDVKPFEVVFALRRVLVEELAMPTLTMEGLRTLYEYGHAVYQTTYPETRKKVGLPEKPPTTLAYPEALEELRALLRETKLGEIGLIPME</sequence>
<dbReference type="InterPro" id="IPR017900">
    <property type="entry name" value="4Fe4S_Fe_S_CS"/>
</dbReference>
<reference evidence="8 9" key="1">
    <citation type="journal article" date="2013" name="Genome Announc.">
        <title>Complete Genome Sequence of the Thermophilic and Facultatively Chemolithoautotrophic Sulfate Reducer Archaeoglobus sulfaticallidus Strain PM70-1T.</title>
        <authorList>
            <person name="Stokke R."/>
            <person name="Hocking W.P."/>
            <person name="Steinsbu B.O."/>
            <person name="Steen I.H."/>
        </authorList>
    </citation>
    <scope>NUCLEOTIDE SEQUENCE [LARGE SCALE GENOMIC DNA]</scope>
    <source>
        <strain evidence="8">PM70-1</strain>
    </source>
</reference>
<keyword evidence="3" id="KW-0479">Metal-binding</keyword>
<dbReference type="KEGG" id="ast:Asulf_01080"/>
<evidence type="ECO:0000256" key="1">
    <source>
        <dbReference type="ARBA" id="ARBA00007097"/>
    </source>
</evidence>
<comment type="similarity">
    <text evidence="1">Belongs to the HdrC family.</text>
</comment>
<keyword evidence="9" id="KW-1185">Reference proteome</keyword>
<dbReference type="GO" id="GO:0046872">
    <property type="term" value="F:metal ion binding"/>
    <property type="evidence" value="ECO:0007669"/>
    <property type="project" value="UniProtKB-KW"/>
</dbReference>
<dbReference type="GO" id="GO:0005886">
    <property type="term" value="C:plasma membrane"/>
    <property type="evidence" value="ECO:0007669"/>
    <property type="project" value="TreeGrafter"/>
</dbReference>
<dbReference type="eggNOG" id="arCOG00964">
    <property type="taxonomic scope" value="Archaea"/>
</dbReference>
<proteinExistence type="inferred from homology"/>
<keyword evidence="2" id="KW-0004">4Fe-4S</keyword>
<dbReference type="PANTHER" id="PTHR43255:SF1">
    <property type="entry name" value="IRON-SULFUR-BINDING OXIDOREDUCTASE FADF-RELATED"/>
    <property type="match status" value="1"/>
</dbReference>
<evidence type="ECO:0000313" key="9">
    <source>
        <dbReference type="Proteomes" id="UP000013307"/>
    </source>
</evidence>
<evidence type="ECO:0000256" key="4">
    <source>
        <dbReference type="ARBA" id="ARBA00023002"/>
    </source>
</evidence>
<evidence type="ECO:0000313" key="8">
    <source>
        <dbReference type="EMBL" id="AGK61081.1"/>
    </source>
</evidence>
<organism evidence="8 9">
    <name type="scientific">Archaeoglobus sulfaticallidus PM70-1</name>
    <dbReference type="NCBI Taxonomy" id="387631"/>
    <lineage>
        <taxon>Archaea</taxon>
        <taxon>Methanobacteriati</taxon>
        <taxon>Methanobacteriota</taxon>
        <taxon>Archaeoglobi</taxon>
        <taxon>Archaeoglobales</taxon>
        <taxon>Archaeoglobaceae</taxon>
        <taxon>Archaeoglobus</taxon>
    </lineage>
</organism>
<dbReference type="EMBL" id="CP005290">
    <property type="protein sequence ID" value="AGK61081.1"/>
    <property type="molecule type" value="Genomic_DNA"/>
</dbReference>
<dbReference type="AlphaFoldDB" id="N0BKP5"/>
<evidence type="ECO:0000256" key="3">
    <source>
        <dbReference type="ARBA" id="ARBA00022723"/>
    </source>
</evidence>
<feature type="domain" description="4Fe-4S ferredoxin-type" evidence="7">
    <location>
        <begin position="24"/>
        <end position="53"/>
    </location>
</feature>